<gene>
    <name evidence="4" type="ORF">ACFSKL_10635</name>
</gene>
<accession>A0ABW4VR57</accession>
<dbReference type="PROSITE" id="PS50110">
    <property type="entry name" value="RESPONSE_REGULATORY"/>
    <property type="match status" value="1"/>
</dbReference>
<evidence type="ECO:0000313" key="4">
    <source>
        <dbReference type="EMBL" id="MFD2035250.1"/>
    </source>
</evidence>
<dbReference type="InterPro" id="IPR052048">
    <property type="entry name" value="ST_Response_Regulator"/>
</dbReference>
<feature type="domain" description="Response regulatory" evidence="2">
    <location>
        <begin position="5"/>
        <end position="120"/>
    </location>
</feature>
<dbReference type="Pfam" id="PF04397">
    <property type="entry name" value="LytTR"/>
    <property type="match status" value="1"/>
</dbReference>
<dbReference type="Pfam" id="PF00072">
    <property type="entry name" value="Response_reg"/>
    <property type="match status" value="1"/>
</dbReference>
<dbReference type="Proteomes" id="UP001597361">
    <property type="component" value="Unassembled WGS sequence"/>
</dbReference>
<dbReference type="EMBL" id="JBHUHR010000031">
    <property type="protein sequence ID" value="MFD2035250.1"/>
    <property type="molecule type" value="Genomic_DNA"/>
</dbReference>
<reference evidence="5" key="1">
    <citation type="journal article" date="2019" name="Int. J. Syst. Evol. Microbiol.">
        <title>The Global Catalogue of Microorganisms (GCM) 10K type strain sequencing project: providing services to taxonomists for standard genome sequencing and annotation.</title>
        <authorList>
            <consortium name="The Broad Institute Genomics Platform"/>
            <consortium name="The Broad Institute Genome Sequencing Center for Infectious Disease"/>
            <person name="Wu L."/>
            <person name="Ma J."/>
        </authorList>
    </citation>
    <scope>NUCLEOTIDE SEQUENCE [LARGE SCALE GENOMIC DNA]</scope>
    <source>
        <strain evidence="5">CGMCC 1.15180</strain>
    </source>
</reference>
<dbReference type="PANTHER" id="PTHR43228">
    <property type="entry name" value="TWO-COMPONENT RESPONSE REGULATOR"/>
    <property type="match status" value="1"/>
</dbReference>
<dbReference type="InterPro" id="IPR007492">
    <property type="entry name" value="LytTR_DNA-bd_dom"/>
</dbReference>
<protein>
    <submittedName>
        <fullName evidence="4">LytR/AlgR family response regulator transcription factor</fullName>
    </submittedName>
</protein>
<evidence type="ECO:0000259" key="2">
    <source>
        <dbReference type="PROSITE" id="PS50110"/>
    </source>
</evidence>
<dbReference type="SMART" id="SM00850">
    <property type="entry name" value="LytTR"/>
    <property type="match status" value="1"/>
</dbReference>
<organism evidence="4 5">
    <name type="scientific">Belliella marina</name>
    <dbReference type="NCBI Taxonomy" id="1644146"/>
    <lineage>
        <taxon>Bacteria</taxon>
        <taxon>Pseudomonadati</taxon>
        <taxon>Bacteroidota</taxon>
        <taxon>Cytophagia</taxon>
        <taxon>Cytophagales</taxon>
        <taxon>Cyclobacteriaceae</taxon>
        <taxon>Belliella</taxon>
    </lineage>
</organism>
<evidence type="ECO:0000259" key="3">
    <source>
        <dbReference type="PROSITE" id="PS50930"/>
    </source>
</evidence>
<sequence length="243" mass="28030">MKRNKILLIEDNVILAETIKELLVISGFDNIKVLPNGINIEEEIESFEPDLFLMDIKLQNEKDGIMVATRIREITATPIIFISSFNDKATIERVKDVNPEAFIVKPFSKETLIITIEIILNNHYVKSTVNQEPENKIDNEILYIRDRGWLKKIKVFEIDFIKTEGSYTRVITKDKEFTLRSPIKDIISNLPCGVFLRVHKSFIINLKNIDAINSKELIIGNHNIPIGKNHYAELQNRITKINS</sequence>
<dbReference type="SUPFAM" id="SSF52172">
    <property type="entry name" value="CheY-like"/>
    <property type="match status" value="1"/>
</dbReference>
<feature type="domain" description="HTH LytTR-type" evidence="3">
    <location>
        <begin position="142"/>
        <end position="240"/>
    </location>
</feature>
<dbReference type="PANTHER" id="PTHR43228:SF6">
    <property type="entry name" value="RESPONSE REGULATOR RECEIVER"/>
    <property type="match status" value="1"/>
</dbReference>
<dbReference type="Gene3D" id="3.40.50.2300">
    <property type="match status" value="1"/>
</dbReference>
<dbReference type="InterPro" id="IPR011006">
    <property type="entry name" value="CheY-like_superfamily"/>
</dbReference>
<dbReference type="RefSeq" id="WP_376886089.1">
    <property type="nucleotide sequence ID" value="NZ_JBHUHR010000031.1"/>
</dbReference>
<keyword evidence="1" id="KW-0597">Phosphoprotein</keyword>
<proteinExistence type="predicted"/>
<name>A0ABW4VR57_9BACT</name>
<feature type="modified residue" description="4-aspartylphosphate" evidence="1">
    <location>
        <position position="55"/>
    </location>
</feature>
<dbReference type="InterPro" id="IPR001789">
    <property type="entry name" value="Sig_transdc_resp-reg_receiver"/>
</dbReference>
<comment type="caution">
    <text evidence="4">The sequence shown here is derived from an EMBL/GenBank/DDBJ whole genome shotgun (WGS) entry which is preliminary data.</text>
</comment>
<dbReference type="PROSITE" id="PS50930">
    <property type="entry name" value="HTH_LYTTR"/>
    <property type="match status" value="1"/>
</dbReference>
<evidence type="ECO:0000256" key="1">
    <source>
        <dbReference type="PROSITE-ProRule" id="PRU00169"/>
    </source>
</evidence>
<evidence type="ECO:0000313" key="5">
    <source>
        <dbReference type="Proteomes" id="UP001597361"/>
    </source>
</evidence>
<dbReference type="SMART" id="SM00448">
    <property type="entry name" value="REC"/>
    <property type="match status" value="1"/>
</dbReference>
<keyword evidence="5" id="KW-1185">Reference proteome</keyword>
<dbReference type="Gene3D" id="2.40.50.1020">
    <property type="entry name" value="LytTr DNA-binding domain"/>
    <property type="match status" value="1"/>
</dbReference>